<reference evidence="1 2" key="1">
    <citation type="submission" date="2020-01" db="EMBL/GenBank/DDBJ databases">
        <title>Jiella pacifica sp. nov.</title>
        <authorList>
            <person name="Xue Z."/>
            <person name="Zhu S."/>
            <person name="Chen J."/>
            <person name="Yang J."/>
        </authorList>
    </citation>
    <scope>NUCLEOTIDE SEQUENCE [LARGE SCALE GENOMIC DNA]</scope>
    <source>
        <strain evidence="1 2">40Bstr34</strain>
    </source>
</reference>
<keyword evidence="2" id="KW-1185">Reference proteome</keyword>
<gene>
    <name evidence="1" type="ORF">GTK09_07605</name>
</gene>
<proteinExistence type="predicted"/>
<protein>
    <recommendedName>
        <fullName evidence="3">DUF2971 domain-containing protein</fullName>
    </recommendedName>
</protein>
<dbReference type="EMBL" id="JAAAMG010000004">
    <property type="protein sequence ID" value="NDW04292.1"/>
    <property type="molecule type" value="Genomic_DNA"/>
</dbReference>
<dbReference type="RefSeq" id="WP_163462391.1">
    <property type="nucleotide sequence ID" value="NZ_JAAAMG010000004.1"/>
</dbReference>
<evidence type="ECO:0000313" key="2">
    <source>
        <dbReference type="Proteomes" id="UP000469011"/>
    </source>
</evidence>
<accession>A0A6N9T137</accession>
<name>A0A6N9T137_9HYPH</name>
<evidence type="ECO:0008006" key="3">
    <source>
        <dbReference type="Google" id="ProtNLM"/>
    </source>
</evidence>
<comment type="caution">
    <text evidence="1">The sequence shown here is derived from an EMBL/GenBank/DDBJ whole genome shotgun (WGS) entry which is preliminary data.</text>
</comment>
<dbReference type="AlphaFoldDB" id="A0A6N9T137"/>
<dbReference type="Proteomes" id="UP000469011">
    <property type="component" value="Unassembled WGS sequence"/>
</dbReference>
<evidence type="ECO:0000313" key="1">
    <source>
        <dbReference type="EMBL" id="NDW04292.1"/>
    </source>
</evidence>
<organism evidence="1 2">
    <name type="scientific">Jiella pacifica</name>
    <dbReference type="NCBI Taxonomy" id="2696469"/>
    <lineage>
        <taxon>Bacteria</taxon>
        <taxon>Pseudomonadati</taxon>
        <taxon>Pseudomonadota</taxon>
        <taxon>Alphaproteobacteria</taxon>
        <taxon>Hyphomicrobiales</taxon>
        <taxon>Aurantimonadaceae</taxon>
        <taxon>Jiella</taxon>
    </lineage>
</organism>
<sequence length="237" mass="27487">MDLSRYLDVATRGRLFFSRQDKFRDTYEGAIPSKSRQALAMQSKQNEEENKKSAVSSDVKNHPFSLEVQMMSFLERVRRQTFISCWHMNIGESAAMWDLYGRDGSAIALRTSYIKLRDAFPSHVYLWMVKYIDFEKEFFALDNSMNPAMHKRRSFEHEKEVRAVIPYLGEISENYALEQELTEFGLTIPFDVNASVDEIHLSPDAKPWFVRLLQETNAKLGITTPLTKSSLYDAAIF</sequence>